<evidence type="ECO:0000256" key="9">
    <source>
        <dbReference type="RuleBase" id="RU369079"/>
    </source>
</evidence>
<gene>
    <name evidence="11" type="ORF">SAMN05421508_11450</name>
</gene>
<dbReference type="GO" id="GO:0005886">
    <property type="term" value="C:plasma membrane"/>
    <property type="evidence" value="ECO:0007669"/>
    <property type="project" value="UniProtKB-SubCell"/>
</dbReference>
<dbReference type="InterPro" id="IPR007387">
    <property type="entry name" value="TRAP_DctQ"/>
</dbReference>
<organism evidence="11 12">
    <name type="scientific">Caenispirillum bisanense</name>
    <dbReference type="NCBI Taxonomy" id="414052"/>
    <lineage>
        <taxon>Bacteria</taxon>
        <taxon>Pseudomonadati</taxon>
        <taxon>Pseudomonadota</taxon>
        <taxon>Alphaproteobacteria</taxon>
        <taxon>Rhodospirillales</taxon>
        <taxon>Novispirillaceae</taxon>
        <taxon>Caenispirillum</taxon>
    </lineage>
</organism>
<dbReference type="AlphaFoldDB" id="A0A286H0I6"/>
<evidence type="ECO:0000256" key="4">
    <source>
        <dbReference type="ARBA" id="ARBA00022519"/>
    </source>
</evidence>
<evidence type="ECO:0000256" key="6">
    <source>
        <dbReference type="ARBA" id="ARBA00022989"/>
    </source>
</evidence>
<evidence type="ECO:0000256" key="5">
    <source>
        <dbReference type="ARBA" id="ARBA00022692"/>
    </source>
</evidence>
<comment type="subcellular location">
    <subcellularLocation>
        <location evidence="1 9">Cell inner membrane</location>
        <topology evidence="1 9">Multi-pass membrane protein</topology>
    </subcellularLocation>
</comment>
<keyword evidence="12" id="KW-1185">Reference proteome</keyword>
<dbReference type="PANTHER" id="PTHR35011">
    <property type="entry name" value="2,3-DIKETO-L-GULONATE TRAP TRANSPORTER SMALL PERMEASE PROTEIN YIAM"/>
    <property type="match status" value="1"/>
</dbReference>
<evidence type="ECO:0000256" key="2">
    <source>
        <dbReference type="ARBA" id="ARBA00022448"/>
    </source>
</evidence>
<name>A0A286H0I6_9PROT</name>
<dbReference type="PANTHER" id="PTHR35011:SF4">
    <property type="entry name" value="SLL1102 PROTEIN"/>
    <property type="match status" value="1"/>
</dbReference>
<evidence type="ECO:0000256" key="1">
    <source>
        <dbReference type="ARBA" id="ARBA00004429"/>
    </source>
</evidence>
<evidence type="ECO:0000259" key="10">
    <source>
        <dbReference type="Pfam" id="PF04290"/>
    </source>
</evidence>
<accession>A0A286H0I6</accession>
<keyword evidence="7 9" id="KW-0472">Membrane</keyword>
<protein>
    <recommendedName>
        <fullName evidence="9">TRAP transporter small permease protein</fullName>
    </recommendedName>
</protein>
<keyword evidence="5 9" id="KW-0812">Transmembrane</keyword>
<feature type="transmembrane region" description="Helical" evidence="9">
    <location>
        <begin position="58"/>
        <end position="74"/>
    </location>
</feature>
<proteinExistence type="inferred from homology"/>
<feature type="transmembrane region" description="Helical" evidence="9">
    <location>
        <begin position="95"/>
        <end position="120"/>
    </location>
</feature>
<reference evidence="11 12" key="1">
    <citation type="submission" date="2017-09" db="EMBL/GenBank/DDBJ databases">
        <authorList>
            <person name="Ehlers B."/>
            <person name="Leendertz F.H."/>
        </authorList>
    </citation>
    <scope>NUCLEOTIDE SEQUENCE [LARGE SCALE GENOMIC DNA]</scope>
    <source>
        <strain evidence="11 12">USBA 140</strain>
    </source>
</reference>
<keyword evidence="2 9" id="KW-0813">Transport</keyword>
<dbReference type="EMBL" id="OCNJ01000014">
    <property type="protein sequence ID" value="SOE00814.1"/>
    <property type="molecule type" value="Genomic_DNA"/>
</dbReference>
<feature type="transmembrane region" description="Helical" evidence="9">
    <location>
        <begin position="140"/>
        <end position="162"/>
    </location>
</feature>
<dbReference type="Proteomes" id="UP000219621">
    <property type="component" value="Unassembled WGS sequence"/>
</dbReference>
<evidence type="ECO:0000313" key="11">
    <source>
        <dbReference type="EMBL" id="SOE00814.1"/>
    </source>
</evidence>
<comment type="similarity">
    <text evidence="8 9">Belongs to the TRAP transporter small permease family.</text>
</comment>
<keyword evidence="6 9" id="KW-1133">Transmembrane helix</keyword>
<keyword evidence="4 9" id="KW-0997">Cell inner membrane</keyword>
<comment type="subunit">
    <text evidence="9">The complex comprises the extracytoplasmic solute receptor protein and the two transmembrane proteins.</text>
</comment>
<sequence length="180" mass="19524">MAAAALLSRIGAGLDRINAAVGSVVMWFAVGMMLIQFAIVVLRYVFGMSFIFVTEAEMYLHAALFMLGAGYTLLHDGHVRVDIFYGSMTRRRKAVVDLLGTVFFLLPTCGVILFYTWPYVRRSWQIMEGAISVGGIPASFLLKSLIPAFAVLLIVQGIAMALRNLAVLLGRDADGEGAAS</sequence>
<dbReference type="RefSeq" id="WP_097281381.1">
    <property type="nucleotide sequence ID" value="NZ_OCNJ01000014.1"/>
</dbReference>
<comment type="function">
    <text evidence="9">Part of the tripartite ATP-independent periplasmic (TRAP) transport system.</text>
</comment>
<dbReference type="GO" id="GO:0022857">
    <property type="term" value="F:transmembrane transporter activity"/>
    <property type="evidence" value="ECO:0007669"/>
    <property type="project" value="UniProtKB-UniRule"/>
</dbReference>
<evidence type="ECO:0000256" key="3">
    <source>
        <dbReference type="ARBA" id="ARBA00022475"/>
    </source>
</evidence>
<evidence type="ECO:0000313" key="12">
    <source>
        <dbReference type="Proteomes" id="UP000219621"/>
    </source>
</evidence>
<evidence type="ECO:0000256" key="8">
    <source>
        <dbReference type="ARBA" id="ARBA00038436"/>
    </source>
</evidence>
<dbReference type="OrthoDB" id="9794346at2"/>
<feature type="domain" description="Tripartite ATP-independent periplasmic transporters DctQ component" evidence="10">
    <location>
        <begin position="32"/>
        <end position="165"/>
    </location>
</feature>
<dbReference type="InterPro" id="IPR055348">
    <property type="entry name" value="DctQ"/>
</dbReference>
<evidence type="ECO:0000256" key="7">
    <source>
        <dbReference type="ARBA" id="ARBA00023136"/>
    </source>
</evidence>
<dbReference type="Pfam" id="PF04290">
    <property type="entry name" value="DctQ"/>
    <property type="match status" value="1"/>
</dbReference>
<keyword evidence="3" id="KW-1003">Cell membrane</keyword>
<feature type="transmembrane region" description="Helical" evidence="9">
    <location>
        <begin position="24"/>
        <end position="46"/>
    </location>
</feature>